<evidence type="ECO:0000313" key="3">
    <source>
        <dbReference type="WBParaSite" id="PgR003_g088_t02"/>
    </source>
</evidence>
<evidence type="ECO:0000313" key="2">
    <source>
        <dbReference type="Proteomes" id="UP000887569"/>
    </source>
</evidence>
<sequence length="156" mass="18001">MDLLDLLDPMVNQGQLAHPVAQDRQGLLGHRVSLDRPDRKDQMDRLDRQENQEGLSKEKKDRKDLLVLLDHLENQDRRGTTGHQESLVQQARQGKLERRALRGHLESQGLKEWMENQGRMLYTALALIVQIKNVSSRQYKPLERGTDIRPPNSGLI</sequence>
<accession>A0A915ACU8</accession>
<keyword evidence="2" id="KW-1185">Reference proteome</keyword>
<dbReference type="WBParaSite" id="PgR003_g088_t02">
    <property type="protein sequence ID" value="PgR003_g088_t02"/>
    <property type="gene ID" value="PgR003_g088"/>
</dbReference>
<name>A0A915ACU8_PARUN</name>
<evidence type="ECO:0000256" key="1">
    <source>
        <dbReference type="SAM" id="MobiDB-lite"/>
    </source>
</evidence>
<reference evidence="3" key="1">
    <citation type="submission" date="2022-11" db="UniProtKB">
        <authorList>
            <consortium name="WormBaseParasite"/>
        </authorList>
    </citation>
    <scope>IDENTIFICATION</scope>
</reference>
<proteinExistence type="predicted"/>
<dbReference type="Proteomes" id="UP000887569">
    <property type="component" value="Unplaced"/>
</dbReference>
<organism evidence="2 3">
    <name type="scientific">Parascaris univalens</name>
    <name type="common">Nematode worm</name>
    <dbReference type="NCBI Taxonomy" id="6257"/>
    <lineage>
        <taxon>Eukaryota</taxon>
        <taxon>Metazoa</taxon>
        <taxon>Ecdysozoa</taxon>
        <taxon>Nematoda</taxon>
        <taxon>Chromadorea</taxon>
        <taxon>Rhabditida</taxon>
        <taxon>Spirurina</taxon>
        <taxon>Ascaridomorpha</taxon>
        <taxon>Ascaridoidea</taxon>
        <taxon>Ascarididae</taxon>
        <taxon>Parascaris</taxon>
    </lineage>
</organism>
<feature type="region of interest" description="Disordered" evidence="1">
    <location>
        <begin position="33"/>
        <end position="60"/>
    </location>
</feature>
<dbReference type="AlphaFoldDB" id="A0A915ACU8"/>
<protein>
    <submittedName>
        <fullName evidence="3">Nematode cuticle collagen N-terminal domain-containing protein</fullName>
    </submittedName>
</protein>